<sequence>MINFDLTTIDWTAIASISAVGIAVFSYFQSKSFEEKSKTREAIEKLLTPIRKELHSFSKSKWDNWQIGNFWSSLENQRLDFPLQYSWLEKANSQLVDCIGDFTWLFKNFDNLKRNTPIHQTLEQSIIKSVKDFGKEKEVQITGNAGNWPSDKDILNAHWSYLFHDPAVTLFSLVMLSASFTDYLTDNKRNEQGFKSPEDCSFSMSDLEFFPQFDETFSNELLACIEEDLNKHDKCIEIQNYRLRWQELYKEGNLLLAAIDSWIKTQ</sequence>
<gene>
    <name evidence="1" type="ORF">COU08_02195</name>
</gene>
<accession>A0A2M6WI82</accession>
<proteinExistence type="predicted"/>
<evidence type="ECO:0000313" key="2">
    <source>
        <dbReference type="Proteomes" id="UP000228635"/>
    </source>
</evidence>
<reference evidence="2" key="1">
    <citation type="submission" date="2017-09" db="EMBL/GenBank/DDBJ databases">
        <title>Depth-based differentiation of microbial function through sediment-hosted aquifers and enrichment of novel symbionts in the deep terrestrial subsurface.</title>
        <authorList>
            <person name="Probst A.J."/>
            <person name="Ladd B."/>
            <person name="Jarett J.K."/>
            <person name="Geller-Mcgrath D.E."/>
            <person name="Sieber C.M.K."/>
            <person name="Emerson J.B."/>
            <person name="Anantharaman K."/>
            <person name="Thomas B.C."/>
            <person name="Malmstrom R."/>
            <person name="Stieglmeier M."/>
            <person name="Klingl A."/>
            <person name="Woyke T."/>
            <person name="Ryan C.M."/>
            <person name="Banfield J.F."/>
        </authorList>
    </citation>
    <scope>NUCLEOTIDE SEQUENCE [LARGE SCALE GENOMIC DNA]</scope>
</reference>
<dbReference type="EMBL" id="PFBA01000019">
    <property type="protein sequence ID" value="PIT92497.1"/>
    <property type="molecule type" value="Genomic_DNA"/>
</dbReference>
<organism evidence="1 2">
    <name type="scientific">Candidatus Harrisonbacteria bacterium CG10_big_fil_rev_8_21_14_0_10_42_17</name>
    <dbReference type="NCBI Taxonomy" id="1974584"/>
    <lineage>
        <taxon>Bacteria</taxon>
        <taxon>Candidatus Harrisoniibacteriota</taxon>
    </lineage>
</organism>
<evidence type="ECO:0000313" key="1">
    <source>
        <dbReference type="EMBL" id="PIT92497.1"/>
    </source>
</evidence>
<dbReference type="AlphaFoldDB" id="A0A2M6WI82"/>
<protein>
    <submittedName>
        <fullName evidence="1">Uncharacterized protein</fullName>
    </submittedName>
</protein>
<dbReference type="Proteomes" id="UP000228635">
    <property type="component" value="Unassembled WGS sequence"/>
</dbReference>
<name>A0A2M6WI82_9BACT</name>
<comment type="caution">
    <text evidence="1">The sequence shown here is derived from an EMBL/GenBank/DDBJ whole genome shotgun (WGS) entry which is preliminary data.</text>
</comment>